<dbReference type="RefSeq" id="WP_196935849.1">
    <property type="nucleotide sequence ID" value="NZ_MU158698.1"/>
</dbReference>
<keyword evidence="1" id="KW-0732">Signal</keyword>
<dbReference type="EMBL" id="PRDK01000003">
    <property type="protein sequence ID" value="MBE8712875.1"/>
    <property type="molecule type" value="Genomic_DNA"/>
</dbReference>
<gene>
    <name evidence="2" type="ORF">C4F49_04205</name>
</gene>
<sequence>MKLTKIILALWMIVSLHTLTNTAEAQHVATSSSFEGFWVGELKDADDDSNTNYMMIQILNGKGTRYTYNSDTEKIEPTDKTKESTMILGNNVCYTWMNKGGIWSETQAHLMSYIEPGALWCHLIRQVTNEQEDEDVAGINNEWKVIYSGRLNFYKNVAEFQKELDAD</sequence>
<reference evidence="2" key="1">
    <citation type="submission" date="2018-02" db="EMBL/GenBank/DDBJ databases">
        <authorList>
            <person name="Vasarhelyi B.M."/>
            <person name="Deshmukh S."/>
            <person name="Balint B."/>
            <person name="Kukolya J."/>
        </authorList>
    </citation>
    <scope>NUCLEOTIDE SEQUENCE</scope>
    <source>
        <strain evidence="2">KB22</strain>
    </source>
</reference>
<dbReference type="Proteomes" id="UP000616201">
    <property type="component" value="Unassembled WGS sequence"/>
</dbReference>
<evidence type="ECO:0008006" key="4">
    <source>
        <dbReference type="Google" id="ProtNLM"/>
    </source>
</evidence>
<proteinExistence type="predicted"/>
<feature type="chain" id="PRO_5038079818" description="DUF4488 domain-containing protein" evidence="1">
    <location>
        <begin position="26"/>
        <end position="167"/>
    </location>
</feature>
<organism evidence="2 3">
    <name type="scientific">Sphingobacterium hungaricum</name>
    <dbReference type="NCBI Taxonomy" id="2082723"/>
    <lineage>
        <taxon>Bacteria</taxon>
        <taxon>Pseudomonadati</taxon>
        <taxon>Bacteroidota</taxon>
        <taxon>Sphingobacteriia</taxon>
        <taxon>Sphingobacteriales</taxon>
        <taxon>Sphingobacteriaceae</taxon>
        <taxon>Sphingobacterium</taxon>
    </lineage>
</organism>
<evidence type="ECO:0000256" key="1">
    <source>
        <dbReference type="SAM" id="SignalP"/>
    </source>
</evidence>
<name>A0A928YQB9_9SPHI</name>
<protein>
    <recommendedName>
        <fullName evidence="4">DUF4488 domain-containing protein</fullName>
    </recommendedName>
</protein>
<dbReference type="AlphaFoldDB" id="A0A928YQB9"/>
<accession>A0A928YQB9</accession>
<evidence type="ECO:0000313" key="3">
    <source>
        <dbReference type="Proteomes" id="UP000616201"/>
    </source>
</evidence>
<comment type="caution">
    <text evidence="2">The sequence shown here is derived from an EMBL/GenBank/DDBJ whole genome shotgun (WGS) entry which is preliminary data.</text>
</comment>
<keyword evidence="3" id="KW-1185">Reference proteome</keyword>
<feature type="signal peptide" evidence="1">
    <location>
        <begin position="1"/>
        <end position="25"/>
    </location>
</feature>
<evidence type="ECO:0000313" key="2">
    <source>
        <dbReference type="EMBL" id="MBE8712875.1"/>
    </source>
</evidence>